<evidence type="ECO:0000256" key="1">
    <source>
        <dbReference type="SAM" id="MobiDB-lite"/>
    </source>
</evidence>
<feature type="region of interest" description="Disordered" evidence="1">
    <location>
        <begin position="440"/>
        <end position="470"/>
    </location>
</feature>
<dbReference type="Gene3D" id="1.10.555.10">
    <property type="entry name" value="Rho GTPase activation protein"/>
    <property type="match status" value="1"/>
</dbReference>
<sequence length="923" mass="102381">MDGKGKSRLKATKRSSGIFKAVNRLPTKFVKDCGFIPIILINTAALIEKHIKTKEIFQTQGTLSKAYATLNQLSNGRRFRMNRNLTVHDAVEAMKLVLTSLPEPLIPEDVCDSLITASRENSADQYGSILVKFRMKSPVNFGILHFMMILLKKVSLHTQHNLMDVRKLATIFVLDVIKPLKLDDPNDGKFLSERMQRLPYLIMVIEKLILNVNIFRTARKPLKPGAPHESASDALSELVLVRGVGSGDCRQRGAERASPNVYEPSRCTLRDVTSPTCARTTCVRQSATPSSVTFAGQPLVETIKQTSPAAMHQSNLAQTSKSVTSFGKCDRCENARCLVGPVAFLPTMNSGTNRADPHMVLESSIARPQLRDLSSKVPFPTDLEICCPKFRSRPSTTSNLTGPKACVPYCILGQVRSKTKSPNAQFVLLSPGIKINSLKASVKGNDNERSDEKKKQSQGRRLKAKADSLPPLTRLGRIASGYGVRNSSLTTSLERRGSSPKKKTSVIKSKVNSIRDGRVNVARTVVKRRSSSAGIIDTGLQLNRSTSQGRRKRKLSLCRKRSGESASDKITALQDEIISPWNDEGMTSDDTSLMKRTIRNPRILPVPASIPSSPETAVSNPWPSHQSRSRERRSRRSFSKSARISPYPPTSTVQLPKPSGEFQFRDHEQPAPLILNLSNHSMLPSEKSDTFEGRTSTKSTSMVDLVRQQPTEDKPASLTIHTGCVNAKKQEERAIQVESLDMRSVDQLDACDKKKVCSKGAKCLISQAAATDSTSPIPFYEKPKHENKTKEVHHTIDYTLPVRSSLKPMKEATVESHPMDPPQEYSSVEFASLSSSQITSEVPSTSKPTQNKIIVLQQQTLPLRRVTFHDLRQFRLQNQRRPRQLNGSGKGSKWCTVYNCLCSLSISAVLSFIGFYLHQNFDV</sequence>
<dbReference type="GO" id="GO:0005096">
    <property type="term" value="F:GTPase activator activity"/>
    <property type="evidence" value="ECO:0007669"/>
    <property type="project" value="TreeGrafter"/>
</dbReference>
<dbReference type="PANTHER" id="PTHR45808:SF2">
    <property type="entry name" value="RHO GTPASE-ACTIVATING PROTEIN 68F"/>
    <property type="match status" value="1"/>
</dbReference>
<evidence type="ECO:0000259" key="2">
    <source>
        <dbReference type="PROSITE" id="PS50238"/>
    </source>
</evidence>
<dbReference type="Proteomes" id="UP001283361">
    <property type="component" value="Unassembled WGS sequence"/>
</dbReference>
<evidence type="ECO:0000313" key="3">
    <source>
        <dbReference type="EMBL" id="KAK3770919.1"/>
    </source>
</evidence>
<name>A0AAE0ZK43_9GAST</name>
<dbReference type="SMART" id="SM00324">
    <property type="entry name" value="RhoGAP"/>
    <property type="match status" value="1"/>
</dbReference>
<organism evidence="3 4">
    <name type="scientific">Elysia crispata</name>
    <name type="common">lettuce slug</name>
    <dbReference type="NCBI Taxonomy" id="231223"/>
    <lineage>
        <taxon>Eukaryota</taxon>
        <taxon>Metazoa</taxon>
        <taxon>Spiralia</taxon>
        <taxon>Lophotrochozoa</taxon>
        <taxon>Mollusca</taxon>
        <taxon>Gastropoda</taxon>
        <taxon>Heterobranchia</taxon>
        <taxon>Euthyneura</taxon>
        <taxon>Panpulmonata</taxon>
        <taxon>Sacoglossa</taxon>
        <taxon>Placobranchoidea</taxon>
        <taxon>Plakobranchidae</taxon>
        <taxon>Elysia</taxon>
    </lineage>
</organism>
<dbReference type="SUPFAM" id="SSF48350">
    <property type="entry name" value="GTPase activation domain, GAP"/>
    <property type="match status" value="1"/>
</dbReference>
<dbReference type="EMBL" id="JAWDGP010003786">
    <property type="protein sequence ID" value="KAK3770919.1"/>
    <property type="molecule type" value="Genomic_DNA"/>
</dbReference>
<comment type="caution">
    <text evidence="3">The sequence shown here is derived from an EMBL/GenBank/DDBJ whole genome shotgun (WGS) entry which is preliminary data.</text>
</comment>
<feature type="region of interest" description="Disordered" evidence="1">
    <location>
        <begin position="489"/>
        <end position="509"/>
    </location>
</feature>
<gene>
    <name evidence="3" type="ORF">RRG08_036518</name>
</gene>
<dbReference type="InterPro" id="IPR008936">
    <property type="entry name" value="Rho_GTPase_activation_prot"/>
</dbReference>
<accession>A0AAE0ZK43</accession>
<feature type="region of interest" description="Disordered" evidence="1">
    <location>
        <begin position="604"/>
        <end position="655"/>
    </location>
</feature>
<feature type="region of interest" description="Disordered" evidence="1">
    <location>
        <begin position="545"/>
        <end position="565"/>
    </location>
</feature>
<protein>
    <recommendedName>
        <fullName evidence="2">Rho-GAP domain-containing protein</fullName>
    </recommendedName>
</protein>
<reference evidence="3" key="1">
    <citation type="journal article" date="2023" name="G3 (Bethesda)">
        <title>A reference genome for the long-term kleptoplast-retaining sea slug Elysia crispata morphotype clarki.</title>
        <authorList>
            <person name="Eastman K.E."/>
            <person name="Pendleton A.L."/>
            <person name="Shaikh M.A."/>
            <person name="Suttiyut T."/>
            <person name="Ogas R."/>
            <person name="Tomko P."/>
            <person name="Gavelis G."/>
            <person name="Widhalm J.R."/>
            <person name="Wisecaver J.H."/>
        </authorList>
    </citation>
    <scope>NUCLEOTIDE SEQUENCE</scope>
    <source>
        <strain evidence="3">ECLA1</strain>
    </source>
</reference>
<feature type="compositionally biased region" description="Basic residues" evidence="1">
    <location>
        <begin position="549"/>
        <end position="560"/>
    </location>
</feature>
<dbReference type="GO" id="GO:0005737">
    <property type="term" value="C:cytoplasm"/>
    <property type="evidence" value="ECO:0007669"/>
    <property type="project" value="TreeGrafter"/>
</dbReference>
<dbReference type="InterPro" id="IPR000198">
    <property type="entry name" value="RhoGAP_dom"/>
</dbReference>
<keyword evidence="4" id="KW-1185">Reference proteome</keyword>
<dbReference type="Pfam" id="PF00620">
    <property type="entry name" value="RhoGAP"/>
    <property type="match status" value="1"/>
</dbReference>
<feature type="compositionally biased region" description="Polar residues" evidence="1">
    <location>
        <begin position="610"/>
        <end position="626"/>
    </location>
</feature>
<dbReference type="AlphaFoldDB" id="A0AAE0ZK43"/>
<feature type="compositionally biased region" description="Basic and acidic residues" evidence="1">
    <location>
        <begin position="445"/>
        <end position="455"/>
    </location>
</feature>
<evidence type="ECO:0000313" key="4">
    <source>
        <dbReference type="Proteomes" id="UP001283361"/>
    </source>
</evidence>
<proteinExistence type="predicted"/>
<dbReference type="GO" id="GO:0007264">
    <property type="term" value="P:small GTPase-mediated signal transduction"/>
    <property type="evidence" value="ECO:0007669"/>
    <property type="project" value="TreeGrafter"/>
</dbReference>
<dbReference type="PANTHER" id="PTHR45808">
    <property type="entry name" value="RHO GTPASE-ACTIVATING PROTEIN 68F"/>
    <property type="match status" value="1"/>
</dbReference>
<dbReference type="CDD" id="cd00159">
    <property type="entry name" value="RhoGAP"/>
    <property type="match status" value="1"/>
</dbReference>
<dbReference type="PROSITE" id="PS50238">
    <property type="entry name" value="RHOGAP"/>
    <property type="match status" value="1"/>
</dbReference>
<feature type="domain" description="Rho-GAP" evidence="2">
    <location>
        <begin position="23"/>
        <end position="216"/>
    </location>
</feature>